<dbReference type="Proteomes" id="UP001176478">
    <property type="component" value="Unassembled WGS sequence"/>
</dbReference>
<dbReference type="EMBL" id="JARRYG010000014">
    <property type="protein sequence ID" value="MDG4697250.1"/>
    <property type="molecule type" value="Genomic_DNA"/>
</dbReference>
<evidence type="ECO:0000313" key="3">
    <source>
        <dbReference type="Proteomes" id="UP001156701"/>
    </source>
</evidence>
<dbReference type="Proteomes" id="UP001156701">
    <property type="component" value="Unassembled WGS sequence"/>
</dbReference>
<name>A0AA42K311_9GAMM</name>
<accession>A0AA42K311</accession>
<proteinExistence type="predicted"/>
<reference evidence="2" key="2">
    <citation type="submission" date="2023-07" db="EMBL/GenBank/DDBJ databases">
        <authorList>
            <person name="Yang W."/>
            <person name="Chen J."/>
            <person name="Ji P."/>
            <person name="Hu F."/>
        </authorList>
    </citation>
    <scope>NUCLEOTIDE SEQUENCE</scope>
    <source>
        <strain evidence="2">CRE-138-0111</strain>
    </source>
</reference>
<evidence type="ECO:0000313" key="4">
    <source>
        <dbReference type="Proteomes" id="UP001176478"/>
    </source>
</evidence>
<sequence>MGIYIIEIVPKDISYIPSRNEQNKIVEFLTRYGVEKNQVEHKVSNGIQCHVNPYGSENIKCPHCEERIEMTWVYDILSEVYDSNSMEFHLKDIQKVRYSPCCQKPISLDSLNYDGILSFSIYSASLEGGDVWNLIAMDFPEKINYELVEFIGFPAEVLMIRM</sequence>
<evidence type="ECO:0000313" key="1">
    <source>
        <dbReference type="EMBL" id="MDG4697250.1"/>
    </source>
</evidence>
<dbReference type="RefSeq" id="WP_042845332.1">
    <property type="nucleotide sequence ID" value="NZ_JARRYG010000014.1"/>
</dbReference>
<protein>
    <submittedName>
        <fullName evidence="1">Uncharacterized protein</fullName>
    </submittedName>
</protein>
<gene>
    <name evidence="1" type="ORF">P7V44_13490</name>
    <name evidence="2" type="ORF">Q5E86_07140</name>
</gene>
<reference evidence="1" key="1">
    <citation type="submission" date="2023-03" db="EMBL/GenBank/DDBJ databases">
        <title>a new species belonging to Providencia genus.</title>
        <authorList>
            <person name="Yang W."/>
            <person name="Hu F."/>
            <person name="Shen S."/>
            <person name="Ding L."/>
            <person name="Yin D."/>
        </authorList>
    </citation>
    <scope>NUCLEOTIDE SEQUENCE</scope>
    <source>
        <strain evidence="1">CRE-3FA-0001</strain>
    </source>
</reference>
<evidence type="ECO:0000313" key="2">
    <source>
        <dbReference type="EMBL" id="MDO7856135.1"/>
    </source>
</evidence>
<keyword evidence="4" id="KW-1185">Reference proteome</keyword>
<dbReference type="EMBL" id="JAUQTG010000003">
    <property type="protein sequence ID" value="MDO7856135.1"/>
    <property type="molecule type" value="Genomic_DNA"/>
</dbReference>
<reference evidence="2" key="3">
    <citation type="journal article" date="2024" name="Int. J. Antimicrob. Agents">
        <title>Identification of a novel Providencia species showing multi-drug-resistant in three patients with hospital-acquired infection.</title>
        <authorList>
            <person name="Yang W."/>
            <person name="Chen J."/>
            <person name="Yang F."/>
            <person name="Ji P."/>
            <person name="Shen S."/>
            <person name="Yin D."/>
            <person name="Hu F."/>
        </authorList>
    </citation>
    <scope>NUCLEOTIDE SEQUENCE</scope>
    <source>
        <strain evidence="2">CRE-138-0111</strain>
    </source>
</reference>
<comment type="caution">
    <text evidence="1">The sequence shown here is derived from an EMBL/GenBank/DDBJ whole genome shotgun (WGS) entry which is preliminary data.</text>
</comment>
<dbReference type="AlphaFoldDB" id="A0AA42K311"/>
<organism evidence="1 3">
    <name type="scientific">Providencia huashanensis</name>
    <dbReference type="NCBI Taxonomy" id="3037798"/>
    <lineage>
        <taxon>Bacteria</taxon>
        <taxon>Pseudomonadati</taxon>
        <taxon>Pseudomonadota</taxon>
        <taxon>Gammaproteobacteria</taxon>
        <taxon>Enterobacterales</taxon>
        <taxon>Morganellaceae</taxon>
        <taxon>Providencia</taxon>
    </lineage>
</organism>